<proteinExistence type="predicted"/>
<protein>
    <submittedName>
        <fullName evidence="2">Uncharacterized protein</fullName>
    </submittedName>
</protein>
<dbReference type="Proteomes" id="UP000664277">
    <property type="component" value="Unassembled WGS sequence"/>
</dbReference>
<name>A0A8J7PA34_9BACT</name>
<evidence type="ECO:0000313" key="2">
    <source>
        <dbReference type="EMBL" id="MBN8660412.1"/>
    </source>
</evidence>
<reference evidence="2" key="1">
    <citation type="submission" date="2021-02" db="EMBL/GenBank/DDBJ databases">
        <title>Genome-Resolved Metagenomics of a Microbial Community Performing Photosynthetic Biological Nutrient Removal.</title>
        <authorList>
            <person name="Mcdaniel E.A."/>
        </authorList>
    </citation>
    <scope>NUCLEOTIDE SEQUENCE</scope>
    <source>
        <strain evidence="2">UWPOB_OBS1</strain>
    </source>
</reference>
<accession>A0A8J7PA34</accession>
<organism evidence="2 3">
    <name type="scientific">Candidatus Obscuribacter phosphatis</name>
    <dbReference type="NCBI Taxonomy" id="1906157"/>
    <lineage>
        <taxon>Bacteria</taxon>
        <taxon>Bacillati</taxon>
        <taxon>Candidatus Melainabacteria</taxon>
        <taxon>Candidatus Obscuribacterales</taxon>
        <taxon>Candidatus Obscuribacteraceae</taxon>
        <taxon>Candidatus Obscuribacter</taxon>
    </lineage>
</organism>
<dbReference type="EMBL" id="JAFLCK010000010">
    <property type="protein sequence ID" value="MBN8660412.1"/>
    <property type="molecule type" value="Genomic_DNA"/>
</dbReference>
<evidence type="ECO:0000256" key="1">
    <source>
        <dbReference type="SAM" id="MobiDB-lite"/>
    </source>
</evidence>
<feature type="region of interest" description="Disordered" evidence="1">
    <location>
        <begin position="159"/>
        <end position="179"/>
    </location>
</feature>
<comment type="caution">
    <text evidence="2">The sequence shown here is derived from an EMBL/GenBank/DDBJ whole genome shotgun (WGS) entry which is preliminary data.</text>
</comment>
<dbReference type="AlphaFoldDB" id="A0A8J7PA34"/>
<feature type="compositionally biased region" description="Acidic residues" evidence="1">
    <location>
        <begin position="164"/>
        <end position="174"/>
    </location>
</feature>
<sequence>MGIFKNLLKEDKHNPRKLLRGVHFDMGTCENKINDENCLGFIDETHTCIMLRYNPEIDWDFDLRTPEKAISFYKNQCREAQGVMLDGKTLKLDGVEALSGLFKYRAPYNPLAMVYVGIFWLPFQEGMIQINIEGFETGTTGVRPAIIHMLCQENGAFANREKQEEEEEENDESGTVDFSPPIEVKSMEEMFERMKTSPLRKILSDAEKWDSTLPDDPLSLVRRRMKLLESSINLSADIKLLTPYRV</sequence>
<evidence type="ECO:0000313" key="3">
    <source>
        <dbReference type="Proteomes" id="UP000664277"/>
    </source>
</evidence>
<gene>
    <name evidence="2" type="ORF">J0M35_08635</name>
</gene>